<evidence type="ECO:0000259" key="5">
    <source>
        <dbReference type="Pfam" id="PF06722"/>
    </source>
</evidence>
<accession>A0ABW7PDS1</accession>
<dbReference type="RefSeq" id="WP_395510349.1">
    <property type="nucleotide sequence ID" value="NZ_JBBDHD010000033.1"/>
</dbReference>
<feature type="domain" description="Erythromycin biosynthesis protein CIII-like C-terminal" evidence="5">
    <location>
        <begin position="274"/>
        <end position="417"/>
    </location>
</feature>
<dbReference type="InterPro" id="IPR010610">
    <property type="entry name" value="EryCIII-like_C"/>
</dbReference>
<keyword evidence="3" id="KW-0808">Transferase</keyword>
<reference evidence="7 8" key="1">
    <citation type="submission" date="2024-03" db="EMBL/GenBank/DDBJ databases">
        <title>Whole genome sequencing of Streptomyces racemochromogenes, to identify antimicrobial biosynthetic gene clusters.</title>
        <authorList>
            <person name="Suryawanshi P."/>
            <person name="Krishnaraj P.U."/>
            <person name="Arun Y.P."/>
            <person name="Suryawanshi M.P."/>
            <person name="Rakshit O."/>
        </authorList>
    </citation>
    <scope>NUCLEOTIDE SEQUENCE [LARGE SCALE GENOMIC DNA]</scope>
    <source>
        <strain evidence="7 8">AUDT626</strain>
    </source>
</reference>
<dbReference type="Pfam" id="PF06722">
    <property type="entry name" value="EryCIII-like_C"/>
    <property type="match status" value="1"/>
</dbReference>
<evidence type="ECO:0000256" key="4">
    <source>
        <dbReference type="ARBA" id="ARBA00023194"/>
    </source>
</evidence>
<organism evidence="7 8">
    <name type="scientific">Streptomyces racemochromogenes</name>
    <dbReference type="NCBI Taxonomy" id="67353"/>
    <lineage>
        <taxon>Bacteria</taxon>
        <taxon>Bacillati</taxon>
        <taxon>Actinomycetota</taxon>
        <taxon>Actinomycetes</taxon>
        <taxon>Kitasatosporales</taxon>
        <taxon>Streptomycetaceae</taxon>
        <taxon>Streptomyces</taxon>
    </lineage>
</organism>
<keyword evidence="8" id="KW-1185">Reference proteome</keyword>
<keyword evidence="4" id="KW-0045">Antibiotic biosynthesis</keyword>
<dbReference type="InterPro" id="IPR050426">
    <property type="entry name" value="Glycosyltransferase_28"/>
</dbReference>
<dbReference type="InterPro" id="IPR030953">
    <property type="entry name" value="Glycosyl_450act"/>
</dbReference>
<dbReference type="PANTHER" id="PTHR48050">
    <property type="entry name" value="STEROL 3-BETA-GLUCOSYLTRANSFERASE"/>
    <property type="match status" value="1"/>
</dbReference>
<protein>
    <submittedName>
        <fullName evidence="7">Activator-dependent family glycosyltransferase</fullName>
    </submittedName>
</protein>
<dbReference type="Gene3D" id="3.40.50.2000">
    <property type="entry name" value="Glycogen Phosphorylase B"/>
    <property type="match status" value="2"/>
</dbReference>
<proteinExistence type="inferred from homology"/>
<name>A0ABW7PDS1_9ACTN</name>
<dbReference type="Pfam" id="PF21036">
    <property type="entry name" value="EryCIII-like_N"/>
    <property type="match status" value="1"/>
</dbReference>
<keyword evidence="2" id="KW-0328">Glycosyltransferase</keyword>
<evidence type="ECO:0000256" key="2">
    <source>
        <dbReference type="ARBA" id="ARBA00022676"/>
    </source>
</evidence>
<evidence type="ECO:0000256" key="1">
    <source>
        <dbReference type="ARBA" id="ARBA00006962"/>
    </source>
</evidence>
<dbReference type="InterPro" id="IPR048284">
    <property type="entry name" value="EryCIII-like_N"/>
</dbReference>
<evidence type="ECO:0000313" key="7">
    <source>
        <dbReference type="EMBL" id="MFH7596511.1"/>
    </source>
</evidence>
<gene>
    <name evidence="7" type="ORF">WDV06_15630</name>
</gene>
<sequence length="437" mass="46470">MRVLITCFAHNTHYYNLVPLAWALRAAGHEVRVASQPALTDVINGSGLTAAPVGDLDSIVELMTQIGGDPTPYQQGLDFAQTRGGPLGWEHALGQQTMMTAMSFAPLNGDTTIDDTVALARAWQPDLVLWEPFTYAGPIAAHVVGAAHARLLWGPDVILNARRQFLALRALQPEECREDPMADWLTWTLGRFGVTPDAAAVEELIGGMWSIDPAPAALRLPVPGQVLPMRFVPYNGPSVVPDWLYEPPARPRVCLTLGVSARETYGRDAVPFEELLHALGDVDAEIVATLDAGQLQDRAALPGNIRAVDFVPMDALLPTCAAIVHHGGAGTGYTATVHGVPQIIVGSLWDAPLKGELHAGAGAGIDLPPAKLDAATLREAVVRALTDPSLAAGARRLREEALAQPTPAALVPTLERLAAEHRARRRGSAHPGQGDPS</sequence>
<dbReference type="NCBIfam" id="TIGR04516">
    <property type="entry name" value="glycosyl_450act"/>
    <property type="match status" value="1"/>
</dbReference>
<feature type="domain" description="Erythromycin biosynthesis protein CIII-like N-terminal" evidence="6">
    <location>
        <begin position="22"/>
        <end position="258"/>
    </location>
</feature>
<evidence type="ECO:0000256" key="3">
    <source>
        <dbReference type="ARBA" id="ARBA00022679"/>
    </source>
</evidence>
<comment type="caution">
    <text evidence="7">The sequence shown here is derived from an EMBL/GenBank/DDBJ whole genome shotgun (WGS) entry which is preliminary data.</text>
</comment>
<dbReference type="PANTHER" id="PTHR48050:SF13">
    <property type="entry name" value="STEROL 3-BETA-GLUCOSYLTRANSFERASE UGT80A2"/>
    <property type="match status" value="1"/>
</dbReference>
<dbReference type="InterPro" id="IPR002213">
    <property type="entry name" value="UDP_glucos_trans"/>
</dbReference>
<dbReference type="CDD" id="cd03784">
    <property type="entry name" value="GT1_Gtf-like"/>
    <property type="match status" value="1"/>
</dbReference>
<comment type="similarity">
    <text evidence="1">Belongs to the glycosyltransferase 28 family.</text>
</comment>
<dbReference type="Proteomes" id="UP001610631">
    <property type="component" value="Unassembled WGS sequence"/>
</dbReference>
<evidence type="ECO:0000313" key="8">
    <source>
        <dbReference type="Proteomes" id="UP001610631"/>
    </source>
</evidence>
<dbReference type="EMBL" id="JBBDHD010000033">
    <property type="protein sequence ID" value="MFH7596511.1"/>
    <property type="molecule type" value="Genomic_DNA"/>
</dbReference>
<evidence type="ECO:0000259" key="6">
    <source>
        <dbReference type="Pfam" id="PF21036"/>
    </source>
</evidence>
<dbReference type="SUPFAM" id="SSF53756">
    <property type="entry name" value="UDP-Glycosyltransferase/glycogen phosphorylase"/>
    <property type="match status" value="1"/>
</dbReference>